<sequence precursor="true">MNPRYLLLYLPVFLAYLLQSTNPSLAYWTAWGGSLWIYLITFTGVVRQLPTDRPVLNQVFRPFFLVHLIFSGYMAVTSIFSYLDAMGYLYLDKIKAEESYIYISTIAYCQFLYCLGHAAYIHGLLLFLEYKPPRYVIKVSSPTSISKIFFFATLFFFIGSIAFRFIPGGAQFLNQFQLSTAVFGVFAFGYSLLEKKQKYIFITGLLFAYGEFQALTSGWKEFTVLPILLLAAILWTRHKKIILLVSPFMLFLFLFIIPYYTGIVRGLSWGKNVESTQAATVALAKVQNESVDGLLENNWEFLTYRLSEIRMFMVYVDRVPTEIPYMTEEILTQSLESIPPRILYPSKPVPEKIIMERVYKIGAVGKGTNVSAKPAFIADSYIMGGEIGVFCSLFLLGLLVTFLSKKAESLFGGYAIGSGCIFLGLFYILIRGNAFEYVANAVFWSMVTMYLLFFLAKKYNILVKNPNYE</sequence>
<dbReference type="OrthoDB" id="735382at2"/>
<feature type="transmembrane region" description="Helical" evidence="1">
    <location>
        <begin position="29"/>
        <end position="47"/>
    </location>
</feature>
<organism evidence="2 3">
    <name type="scientific">Bernardetia litoralis (strain ATCC 23117 / DSM 6794 / NBRC 15988 / NCIMB 1366 / Fx l1 / Sio-4)</name>
    <name type="common">Flexibacter litoralis</name>
    <dbReference type="NCBI Taxonomy" id="880071"/>
    <lineage>
        <taxon>Bacteria</taxon>
        <taxon>Pseudomonadati</taxon>
        <taxon>Bacteroidota</taxon>
        <taxon>Cytophagia</taxon>
        <taxon>Cytophagales</taxon>
        <taxon>Bernardetiaceae</taxon>
        <taxon>Bernardetia</taxon>
    </lineage>
</organism>
<dbReference type="HOGENOM" id="CLU_585062_0_0_10"/>
<keyword evidence="1" id="KW-0472">Membrane</keyword>
<keyword evidence="1" id="KW-1133">Transmembrane helix</keyword>
<evidence type="ECO:0000313" key="2">
    <source>
        <dbReference type="EMBL" id="AFM05278.1"/>
    </source>
</evidence>
<keyword evidence="3" id="KW-1185">Reference proteome</keyword>
<gene>
    <name evidence="2" type="ordered locus">Fleli_2930</name>
</gene>
<reference evidence="3" key="1">
    <citation type="submission" date="2012-06" db="EMBL/GenBank/DDBJ databases">
        <title>The complete genome of Flexibacter litoralis DSM 6794.</title>
        <authorList>
            <person name="Lucas S."/>
            <person name="Copeland A."/>
            <person name="Lapidus A."/>
            <person name="Glavina del Rio T."/>
            <person name="Dalin E."/>
            <person name="Tice H."/>
            <person name="Bruce D."/>
            <person name="Goodwin L."/>
            <person name="Pitluck S."/>
            <person name="Peters L."/>
            <person name="Ovchinnikova G."/>
            <person name="Lu M."/>
            <person name="Kyrpides N."/>
            <person name="Mavromatis K."/>
            <person name="Ivanova N."/>
            <person name="Brettin T."/>
            <person name="Detter J.C."/>
            <person name="Han C."/>
            <person name="Larimer F."/>
            <person name="Land M."/>
            <person name="Hauser L."/>
            <person name="Markowitz V."/>
            <person name="Cheng J.-F."/>
            <person name="Hugenholtz P."/>
            <person name="Woyke T."/>
            <person name="Wu D."/>
            <person name="Spring S."/>
            <person name="Lang E."/>
            <person name="Kopitz M."/>
            <person name="Brambilla E."/>
            <person name="Klenk H.-P."/>
            <person name="Eisen J.A."/>
        </authorList>
    </citation>
    <scope>NUCLEOTIDE SEQUENCE [LARGE SCALE GENOMIC DNA]</scope>
    <source>
        <strain evidence="3">ATCC 23117 / DSM 6794 / NBRC 15988 / NCIMB 1366 / Sio-4</strain>
    </source>
</reference>
<dbReference type="AlphaFoldDB" id="I4AMU3"/>
<feature type="transmembrane region" description="Helical" evidence="1">
    <location>
        <begin position="172"/>
        <end position="193"/>
    </location>
</feature>
<feature type="transmembrane region" description="Helical" evidence="1">
    <location>
        <begin position="437"/>
        <end position="456"/>
    </location>
</feature>
<protein>
    <recommendedName>
        <fullName evidence="4">Oligosaccharide repeat unit polymerase</fullName>
    </recommendedName>
</protein>
<feature type="transmembrane region" description="Helical" evidence="1">
    <location>
        <begin position="241"/>
        <end position="261"/>
    </location>
</feature>
<feature type="transmembrane region" description="Helical" evidence="1">
    <location>
        <begin position="410"/>
        <end position="430"/>
    </location>
</feature>
<evidence type="ECO:0008006" key="4">
    <source>
        <dbReference type="Google" id="ProtNLM"/>
    </source>
</evidence>
<dbReference type="NCBIfam" id="NF046084">
    <property type="entry name" value="XrtY_assoc_Wzy"/>
    <property type="match status" value="1"/>
</dbReference>
<dbReference type="Proteomes" id="UP000006054">
    <property type="component" value="Chromosome"/>
</dbReference>
<evidence type="ECO:0000313" key="3">
    <source>
        <dbReference type="Proteomes" id="UP000006054"/>
    </source>
</evidence>
<dbReference type="eggNOG" id="ENOG502ZBVM">
    <property type="taxonomic scope" value="Bacteria"/>
</dbReference>
<dbReference type="STRING" id="880071.Fleli_2930"/>
<dbReference type="KEGG" id="fli:Fleli_2930"/>
<feature type="transmembrane region" description="Helical" evidence="1">
    <location>
        <begin position="381"/>
        <end position="404"/>
    </location>
</feature>
<feature type="transmembrane region" description="Helical" evidence="1">
    <location>
        <begin position="100"/>
        <end position="128"/>
    </location>
</feature>
<name>I4AMU3_BERLS</name>
<evidence type="ECO:0000256" key="1">
    <source>
        <dbReference type="SAM" id="Phobius"/>
    </source>
</evidence>
<dbReference type="EMBL" id="CP003345">
    <property type="protein sequence ID" value="AFM05278.1"/>
    <property type="molecule type" value="Genomic_DNA"/>
</dbReference>
<feature type="transmembrane region" description="Helical" evidence="1">
    <location>
        <begin position="59"/>
        <end position="80"/>
    </location>
</feature>
<accession>I4AMU3</accession>
<dbReference type="RefSeq" id="WP_014798712.1">
    <property type="nucleotide sequence ID" value="NC_018018.1"/>
</dbReference>
<feature type="transmembrane region" description="Helical" evidence="1">
    <location>
        <begin position="148"/>
        <end position="166"/>
    </location>
</feature>
<keyword evidence="1" id="KW-0812">Transmembrane</keyword>
<proteinExistence type="predicted"/>